<proteinExistence type="predicted"/>
<keyword evidence="3" id="KW-1185">Reference proteome</keyword>
<dbReference type="AlphaFoldDB" id="A0AAV3R8S9"/>
<comment type="caution">
    <text evidence="2">The sequence shown here is derived from an EMBL/GenBank/DDBJ whole genome shotgun (WGS) entry which is preliminary data.</text>
</comment>
<organism evidence="2 3">
    <name type="scientific">Lithospermum erythrorhizon</name>
    <name type="common">Purple gromwell</name>
    <name type="synonym">Lithospermum officinale var. erythrorhizon</name>
    <dbReference type="NCBI Taxonomy" id="34254"/>
    <lineage>
        <taxon>Eukaryota</taxon>
        <taxon>Viridiplantae</taxon>
        <taxon>Streptophyta</taxon>
        <taxon>Embryophyta</taxon>
        <taxon>Tracheophyta</taxon>
        <taxon>Spermatophyta</taxon>
        <taxon>Magnoliopsida</taxon>
        <taxon>eudicotyledons</taxon>
        <taxon>Gunneridae</taxon>
        <taxon>Pentapetalae</taxon>
        <taxon>asterids</taxon>
        <taxon>lamiids</taxon>
        <taxon>Boraginales</taxon>
        <taxon>Boraginaceae</taxon>
        <taxon>Boraginoideae</taxon>
        <taxon>Lithospermeae</taxon>
        <taxon>Lithospermum</taxon>
    </lineage>
</organism>
<evidence type="ECO:0000259" key="1">
    <source>
        <dbReference type="Pfam" id="PF25597"/>
    </source>
</evidence>
<reference evidence="2 3" key="1">
    <citation type="submission" date="2024-01" db="EMBL/GenBank/DDBJ databases">
        <title>The complete chloroplast genome sequence of Lithospermum erythrorhizon: insights into the phylogenetic relationship among Boraginaceae species and the maternal lineages of purple gromwells.</title>
        <authorList>
            <person name="Okada T."/>
            <person name="Watanabe K."/>
        </authorList>
    </citation>
    <scope>NUCLEOTIDE SEQUENCE [LARGE SCALE GENOMIC DNA]</scope>
</reference>
<evidence type="ECO:0000313" key="3">
    <source>
        <dbReference type="Proteomes" id="UP001454036"/>
    </source>
</evidence>
<accession>A0AAV3R8S9</accession>
<gene>
    <name evidence="2" type="ORF">LIER_25652</name>
</gene>
<dbReference type="EMBL" id="BAABME010007774">
    <property type="protein sequence ID" value="GAA0171673.1"/>
    <property type="molecule type" value="Genomic_DNA"/>
</dbReference>
<evidence type="ECO:0000313" key="2">
    <source>
        <dbReference type="EMBL" id="GAA0171673.1"/>
    </source>
</evidence>
<sequence>MGKQHRVSFNKLAQRKDARLDLVYSDEGEVPEEVWSRKNVSYKHLSVFGCRAFVHVPKDERSKLDNKSRQCVYLSYIDDKFGHKLYEFVTKKVVRSRDVVFFEDQTIKDFDKEAQIDLGDRGLVELDSDDEDETTSTPNMSNGAAELGIAERVETRHAIRVSTRARVPSSRYSPHEYVLFTNEGEPICYQEAIEKEDKLEWISDLEDKINSLLKNNTYILVDRVTNRKILENRWVFKLQKEEGKSSPR</sequence>
<protein>
    <recommendedName>
        <fullName evidence="1">Retroviral polymerase SH3-like domain-containing protein</fullName>
    </recommendedName>
</protein>
<name>A0AAV3R8S9_LITER</name>
<dbReference type="Proteomes" id="UP001454036">
    <property type="component" value="Unassembled WGS sequence"/>
</dbReference>
<dbReference type="Pfam" id="PF25597">
    <property type="entry name" value="SH3_retrovirus"/>
    <property type="match status" value="1"/>
</dbReference>
<dbReference type="InterPro" id="IPR057670">
    <property type="entry name" value="SH3_retrovirus"/>
</dbReference>
<feature type="domain" description="Retroviral polymerase SH3-like" evidence="1">
    <location>
        <begin position="50"/>
        <end position="110"/>
    </location>
</feature>